<evidence type="ECO:0000256" key="1">
    <source>
        <dbReference type="SAM" id="MobiDB-lite"/>
    </source>
</evidence>
<evidence type="ECO:0000313" key="3">
    <source>
        <dbReference type="Proteomes" id="UP000000311"/>
    </source>
</evidence>
<proteinExistence type="predicted"/>
<dbReference type="EMBL" id="GL441846">
    <property type="protein sequence ID" value="EFN64163.1"/>
    <property type="molecule type" value="Genomic_DNA"/>
</dbReference>
<dbReference type="InParanoid" id="E2AR17"/>
<evidence type="ECO:0000313" key="2">
    <source>
        <dbReference type="EMBL" id="EFN64163.1"/>
    </source>
</evidence>
<sequence length="228" mass="26302">MASGSLCCTLVTTWIKGKAAFVVRRAGEMMRSNHGSEHRKRESFEKINSAACSVSGEIAEIGVDKSPYRKRTHHKTLSGFYNKGEQKEEYSTMNDKIYARKSNNVATRDCTHMPVAHHYYKMKAHKNKKKSSKRINPRERKKKENSTHILKRVCDQDHGKSCPDCVESGKSRENKPFHQHRVKYNDYEAQIKYPHNAALACWCIKLQQWPKPPAWLQAKLGRPARFDA</sequence>
<feature type="region of interest" description="Disordered" evidence="1">
    <location>
        <begin position="123"/>
        <end position="145"/>
    </location>
</feature>
<gene>
    <name evidence="2" type="ORF">EAG_08265</name>
</gene>
<feature type="compositionally biased region" description="Basic residues" evidence="1">
    <location>
        <begin position="123"/>
        <end position="135"/>
    </location>
</feature>
<organism evidence="3">
    <name type="scientific">Camponotus floridanus</name>
    <name type="common">Florida carpenter ant</name>
    <dbReference type="NCBI Taxonomy" id="104421"/>
    <lineage>
        <taxon>Eukaryota</taxon>
        <taxon>Metazoa</taxon>
        <taxon>Ecdysozoa</taxon>
        <taxon>Arthropoda</taxon>
        <taxon>Hexapoda</taxon>
        <taxon>Insecta</taxon>
        <taxon>Pterygota</taxon>
        <taxon>Neoptera</taxon>
        <taxon>Endopterygota</taxon>
        <taxon>Hymenoptera</taxon>
        <taxon>Apocrita</taxon>
        <taxon>Aculeata</taxon>
        <taxon>Formicoidea</taxon>
        <taxon>Formicidae</taxon>
        <taxon>Formicinae</taxon>
        <taxon>Camponotus</taxon>
    </lineage>
</organism>
<accession>E2AR17</accession>
<dbReference type="AlphaFoldDB" id="E2AR17"/>
<dbReference type="Proteomes" id="UP000000311">
    <property type="component" value="Unassembled WGS sequence"/>
</dbReference>
<protein>
    <submittedName>
        <fullName evidence="2">Uncharacterized protein</fullName>
    </submittedName>
</protein>
<name>E2AR17_CAMFO</name>
<keyword evidence="3" id="KW-1185">Reference proteome</keyword>
<feature type="compositionally biased region" description="Basic and acidic residues" evidence="1">
    <location>
        <begin position="136"/>
        <end position="145"/>
    </location>
</feature>
<reference evidence="2 3" key="1">
    <citation type="journal article" date="2010" name="Science">
        <title>Genomic comparison of the ants Camponotus floridanus and Harpegnathos saltator.</title>
        <authorList>
            <person name="Bonasio R."/>
            <person name="Zhang G."/>
            <person name="Ye C."/>
            <person name="Mutti N.S."/>
            <person name="Fang X."/>
            <person name="Qin N."/>
            <person name="Donahue G."/>
            <person name="Yang P."/>
            <person name="Li Q."/>
            <person name="Li C."/>
            <person name="Zhang P."/>
            <person name="Huang Z."/>
            <person name="Berger S.L."/>
            <person name="Reinberg D."/>
            <person name="Wang J."/>
            <person name="Liebig J."/>
        </authorList>
    </citation>
    <scope>NUCLEOTIDE SEQUENCE [LARGE SCALE GENOMIC DNA]</scope>
    <source>
        <strain evidence="3">C129</strain>
    </source>
</reference>